<evidence type="ECO:0000313" key="7">
    <source>
        <dbReference type="Proteomes" id="UP000183028"/>
    </source>
</evidence>
<proteinExistence type="inferred from homology"/>
<dbReference type="NCBIfam" id="NF010036">
    <property type="entry name" value="PRK13511.1"/>
    <property type="match status" value="1"/>
</dbReference>
<comment type="similarity">
    <text evidence="1">Belongs to the glycosyl hydrolase 1 family.</text>
</comment>
<dbReference type="GO" id="GO:0033920">
    <property type="term" value="F:6-phospho-beta-galactosidase activity"/>
    <property type="evidence" value="ECO:0007669"/>
    <property type="project" value="InterPro"/>
</dbReference>
<keyword evidence="7" id="KW-1185">Reference proteome</keyword>
<evidence type="ECO:0000256" key="2">
    <source>
        <dbReference type="ARBA" id="ARBA00012744"/>
    </source>
</evidence>
<dbReference type="EC" id="3.2.1.21" evidence="2"/>
<dbReference type="GO" id="GO:0019512">
    <property type="term" value="P:lactose catabolic process via tagatose-6-phosphate"/>
    <property type="evidence" value="ECO:0007669"/>
    <property type="project" value="InterPro"/>
</dbReference>
<dbReference type="AlphaFoldDB" id="A0A1H6QIY7"/>
<dbReference type="PANTHER" id="PTHR10353">
    <property type="entry name" value="GLYCOSYL HYDROLASE"/>
    <property type="match status" value="1"/>
</dbReference>
<dbReference type="OrthoDB" id="9765195at2"/>
<accession>A0A1H6QIY7</accession>
<gene>
    <name evidence="6" type="ORF">SAMN04487834_10048</name>
</gene>
<dbReference type="EMBL" id="FNYK01000004">
    <property type="protein sequence ID" value="SEI43691.1"/>
    <property type="molecule type" value="Genomic_DNA"/>
</dbReference>
<dbReference type="NCBIfam" id="TIGR01233">
    <property type="entry name" value="lacG"/>
    <property type="match status" value="1"/>
</dbReference>
<keyword evidence="3" id="KW-0378">Hydrolase</keyword>
<dbReference type="Proteomes" id="UP000183028">
    <property type="component" value="Unassembled WGS sequence"/>
</dbReference>
<evidence type="ECO:0000256" key="3">
    <source>
        <dbReference type="ARBA" id="ARBA00022801"/>
    </source>
</evidence>
<dbReference type="GO" id="GO:0008422">
    <property type="term" value="F:beta-glucosidase activity"/>
    <property type="evidence" value="ECO:0007669"/>
    <property type="project" value="UniProtKB-EC"/>
</dbReference>
<name>A0A1H6QIY7_9FIRM</name>
<reference evidence="7" key="1">
    <citation type="submission" date="2016-10" db="EMBL/GenBank/DDBJ databases">
        <authorList>
            <person name="Varghese N."/>
        </authorList>
    </citation>
    <scope>NUCLEOTIDE SEQUENCE [LARGE SCALE GENOMIC DNA]</scope>
    <source>
        <strain evidence="7">DSM 20406</strain>
    </source>
</reference>
<evidence type="ECO:0000256" key="4">
    <source>
        <dbReference type="ARBA" id="ARBA00023295"/>
    </source>
</evidence>
<dbReference type="InterPro" id="IPR018120">
    <property type="entry name" value="Glyco_hydro_1_AS"/>
</dbReference>
<dbReference type="PROSITE" id="PS00572">
    <property type="entry name" value="GLYCOSYL_HYDROL_F1_1"/>
    <property type="match status" value="1"/>
</dbReference>
<dbReference type="STRING" id="322505.SAMN04487836_13821"/>
<sequence length="466" mass="54236">MKFNSDFVFGAATAAYQCEGETRTHGKGKVAWDDYLEKGSFQADKASDFYHQYPVDLHLAKQFGIKALRISIAWSRIFPDGEGEINQEGVDFYHHVFRQCHKEGIEPYVTLHHFDTPLALHERGDFLNRETIDAFVKYANFCFEEYKDEVSYWFTFNEVWPIATNQYIEGVFPPCITYDISKAVASMHGMMVAHAKAVNIFKSHGYKGKIGIIHSLETKYPYDPTNSDDIRAAKKDDILANQFLLDATLLGSYSEETLQTIHELLDLNHGSFHYDKRDIAEMKEAANQIDYLGMNYYQSHFVRYYDGENEIVHNGTGEKGTKKFKLKGVGERVMKEGIPTTDWDWLIYPKGMYDMLMRISKQYAFTKGIYITENGLGKKESIDDDHVVDDESRIDYIAKHLTWLLKAIQEGVYVKGYFVWSLMDVFSWSNGYNKRYGLFYTDYPTQKRYPKASAYWYKRVIRNREI</sequence>
<dbReference type="Pfam" id="PF00232">
    <property type="entry name" value="Glyco_hydro_1"/>
    <property type="match status" value="1"/>
</dbReference>
<dbReference type="RefSeq" id="WP_074731214.1">
    <property type="nucleotide sequence ID" value="NZ_FNYK01000004.1"/>
</dbReference>
<dbReference type="InterPro" id="IPR001360">
    <property type="entry name" value="Glyco_hydro_1"/>
</dbReference>
<protein>
    <recommendedName>
        <fullName evidence="2">beta-glucosidase</fullName>
        <ecNumber evidence="2">3.2.1.21</ecNumber>
    </recommendedName>
</protein>
<dbReference type="FunFam" id="3.20.20.80:FF:000004">
    <property type="entry name" value="Beta-glucosidase 6-phospho-beta-glucosidase"/>
    <property type="match status" value="1"/>
</dbReference>
<dbReference type="PRINTS" id="PR00131">
    <property type="entry name" value="GLHYDRLASE1"/>
</dbReference>
<organism evidence="6 7">
    <name type="scientific">Sharpea azabuensis</name>
    <dbReference type="NCBI Taxonomy" id="322505"/>
    <lineage>
        <taxon>Bacteria</taxon>
        <taxon>Bacillati</taxon>
        <taxon>Bacillota</taxon>
        <taxon>Erysipelotrichia</taxon>
        <taxon>Erysipelotrichales</taxon>
        <taxon>Coprobacillaceae</taxon>
        <taxon>Sharpea</taxon>
    </lineage>
</organism>
<dbReference type="eggNOG" id="COG2723">
    <property type="taxonomic scope" value="Bacteria"/>
</dbReference>
<dbReference type="PANTHER" id="PTHR10353:SF36">
    <property type="entry name" value="LP05116P"/>
    <property type="match status" value="1"/>
</dbReference>
<keyword evidence="4" id="KW-0326">Glycosidase</keyword>
<dbReference type="SUPFAM" id="SSF51445">
    <property type="entry name" value="(Trans)glycosidases"/>
    <property type="match status" value="1"/>
</dbReference>
<dbReference type="Gene3D" id="3.20.20.80">
    <property type="entry name" value="Glycosidases"/>
    <property type="match status" value="1"/>
</dbReference>
<evidence type="ECO:0000256" key="1">
    <source>
        <dbReference type="ARBA" id="ARBA00010838"/>
    </source>
</evidence>
<feature type="active site" description="Nucleophile" evidence="5">
    <location>
        <position position="373"/>
    </location>
</feature>
<dbReference type="InterPro" id="IPR017853">
    <property type="entry name" value="GH"/>
</dbReference>
<dbReference type="InterPro" id="IPR005928">
    <property type="entry name" value="6P-beta-galactosidase"/>
</dbReference>
<evidence type="ECO:0000256" key="5">
    <source>
        <dbReference type="PROSITE-ProRule" id="PRU10055"/>
    </source>
</evidence>
<evidence type="ECO:0000313" key="6">
    <source>
        <dbReference type="EMBL" id="SEI43691.1"/>
    </source>
</evidence>
<dbReference type="GO" id="GO:0005829">
    <property type="term" value="C:cytosol"/>
    <property type="evidence" value="ECO:0007669"/>
    <property type="project" value="TreeGrafter"/>
</dbReference>